<feature type="compositionally biased region" description="Polar residues" evidence="1">
    <location>
        <begin position="120"/>
        <end position="133"/>
    </location>
</feature>
<gene>
    <name evidence="2" type="ORF">Raf01_36850</name>
</gene>
<dbReference type="EMBL" id="BONZ01000034">
    <property type="protein sequence ID" value="GIH15513.1"/>
    <property type="molecule type" value="Genomic_DNA"/>
</dbReference>
<proteinExistence type="predicted"/>
<evidence type="ECO:0000313" key="3">
    <source>
        <dbReference type="Proteomes" id="UP000642748"/>
    </source>
</evidence>
<dbReference type="Proteomes" id="UP000642748">
    <property type="component" value="Unassembled WGS sequence"/>
</dbReference>
<protein>
    <submittedName>
        <fullName evidence="2">Uncharacterized protein</fullName>
    </submittedName>
</protein>
<name>A0A8J3QRF8_9ACTN</name>
<feature type="region of interest" description="Disordered" evidence="1">
    <location>
        <begin position="97"/>
        <end position="133"/>
    </location>
</feature>
<keyword evidence="3" id="KW-1185">Reference proteome</keyword>
<sequence length="133" mass="14520">MDDAVDAGLDKPVQDPGPDVLVRYPTTPPMIAAVDAKYKHATTQAISRDDLHQLLTYVTAYPMPAPPRMIVHPVDGSWTHRGTSHHTLVDHRDPVVRLRPGDPAADPLSHDAATRPQVRADTTGTGQRNLRSP</sequence>
<accession>A0A8J3QRF8</accession>
<dbReference type="RefSeq" id="WP_203919127.1">
    <property type="nucleotide sequence ID" value="NZ_BONZ01000034.1"/>
</dbReference>
<evidence type="ECO:0000256" key="1">
    <source>
        <dbReference type="SAM" id="MobiDB-lite"/>
    </source>
</evidence>
<comment type="caution">
    <text evidence="2">The sequence shown here is derived from an EMBL/GenBank/DDBJ whole genome shotgun (WGS) entry which is preliminary data.</text>
</comment>
<evidence type="ECO:0000313" key="2">
    <source>
        <dbReference type="EMBL" id="GIH15513.1"/>
    </source>
</evidence>
<organism evidence="2 3">
    <name type="scientific">Rugosimonospora africana</name>
    <dbReference type="NCBI Taxonomy" id="556532"/>
    <lineage>
        <taxon>Bacteria</taxon>
        <taxon>Bacillati</taxon>
        <taxon>Actinomycetota</taxon>
        <taxon>Actinomycetes</taxon>
        <taxon>Micromonosporales</taxon>
        <taxon>Micromonosporaceae</taxon>
        <taxon>Rugosimonospora</taxon>
    </lineage>
</organism>
<reference evidence="2" key="1">
    <citation type="submission" date="2021-01" db="EMBL/GenBank/DDBJ databases">
        <title>Whole genome shotgun sequence of Rugosimonospora africana NBRC 104875.</title>
        <authorList>
            <person name="Komaki H."/>
            <person name="Tamura T."/>
        </authorList>
    </citation>
    <scope>NUCLEOTIDE SEQUENCE</scope>
    <source>
        <strain evidence="2">NBRC 104875</strain>
    </source>
</reference>
<dbReference type="AlphaFoldDB" id="A0A8J3QRF8"/>